<organism evidence="2 3">
    <name type="scientific">Rotaria socialis</name>
    <dbReference type="NCBI Taxonomy" id="392032"/>
    <lineage>
        <taxon>Eukaryota</taxon>
        <taxon>Metazoa</taxon>
        <taxon>Spiralia</taxon>
        <taxon>Gnathifera</taxon>
        <taxon>Rotifera</taxon>
        <taxon>Eurotatoria</taxon>
        <taxon>Bdelloidea</taxon>
        <taxon>Philodinida</taxon>
        <taxon>Philodinidae</taxon>
        <taxon>Rotaria</taxon>
    </lineage>
</organism>
<dbReference type="Proteomes" id="UP000663848">
    <property type="component" value="Unassembled WGS sequence"/>
</dbReference>
<feature type="domain" description="Protein kinase" evidence="1">
    <location>
        <begin position="1"/>
        <end position="279"/>
    </location>
</feature>
<accession>A0A821T8J8</accession>
<dbReference type="GO" id="GO:0004714">
    <property type="term" value="F:transmembrane receptor protein tyrosine kinase activity"/>
    <property type="evidence" value="ECO:0007669"/>
    <property type="project" value="TreeGrafter"/>
</dbReference>
<dbReference type="PROSITE" id="PS50011">
    <property type="entry name" value="PROTEIN_KINASE_DOM"/>
    <property type="match status" value="2"/>
</dbReference>
<dbReference type="InterPro" id="IPR011009">
    <property type="entry name" value="Kinase-like_dom_sf"/>
</dbReference>
<dbReference type="GO" id="GO:0005524">
    <property type="term" value="F:ATP binding"/>
    <property type="evidence" value="ECO:0007669"/>
    <property type="project" value="InterPro"/>
</dbReference>
<feature type="domain" description="Protein kinase" evidence="1">
    <location>
        <begin position="307"/>
        <end position="423"/>
    </location>
</feature>
<protein>
    <recommendedName>
        <fullName evidence="1">Protein kinase domain-containing protein</fullName>
    </recommendedName>
</protein>
<dbReference type="GO" id="GO:0005886">
    <property type="term" value="C:plasma membrane"/>
    <property type="evidence" value="ECO:0007669"/>
    <property type="project" value="TreeGrafter"/>
</dbReference>
<sequence>MAVLSKYNLEEYQYGVHVRKGRQLYMKSEKNIYFGQWITSRNDEIIIVEMSENIARREAEFYLEVNHHDYIVRTFASVSNVLNLTIFIQEYAPQGDLAGYLMDNPNKFTLPSFAEIFLQIADAMSHIASKRIVHGDLGCRNVLVFRVDETQLKNNLVKLTDFGLSRWIDQEVPDEDESIIPIRYCAPEILRTNRHSDYSEKSDVYSLGVLIWEALSNSEIPYSSVSDDRQVKTMKLNNEQLKRPHVCNGELWSLINKCWQTNPKDRPDFERIKRELSKLDVSSNELDLSSAEIYELPTNYKYELDEDIRIQNLLGGQFGKIYEAEWISRKERPIVVIQMNTEPSEYEAMVYTNFDLHRNIVDTFGFVGNDRGLILLLQERAPYGNLQALLQNGTFQPSQNVLITIFTQIVKAMIYVVSKGIVH</sequence>
<dbReference type="PANTHER" id="PTHR24416:SF600">
    <property type="entry name" value="PDGF- AND VEGF-RECEPTOR RELATED, ISOFORM J"/>
    <property type="match status" value="1"/>
</dbReference>
<dbReference type="InterPro" id="IPR001245">
    <property type="entry name" value="Ser-Thr/Tyr_kinase_cat_dom"/>
</dbReference>
<dbReference type="SUPFAM" id="SSF56112">
    <property type="entry name" value="Protein kinase-like (PK-like)"/>
    <property type="match status" value="2"/>
</dbReference>
<dbReference type="AlphaFoldDB" id="A0A821T8J8"/>
<name>A0A821T8J8_9BILA</name>
<evidence type="ECO:0000313" key="2">
    <source>
        <dbReference type="EMBL" id="CAF4870173.1"/>
    </source>
</evidence>
<evidence type="ECO:0000259" key="1">
    <source>
        <dbReference type="PROSITE" id="PS50011"/>
    </source>
</evidence>
<dbReference type="GO" id="GO:0043235">
    <property type="term" value="C:receptor complex"/>
    <property type="evidence" value="ECO:0007669"/>
    <property type="project" value="TreeGrafter"/>
</dbReference>
<feature type="non-terminal residue" evidence="2">
    <location>
        <position position="1"/>
    </location>
</feature>
<dbReference type="GO" id="GO:0007169">
    <property type="term" value="P:cell surface receptor protein tyrosine kinase signaling pathway"/>
    <property type="evidence" value="ECO:0007669"/>
    <property type="project" value="TreeGrafter"/>
</dbReference>
<dbReference type="Gene3D" id="1.10.510.10">
    <property type="entry name" value="Transferase(Phosphotransferase) domain 1"/>
    <property type="match status" value="2"/>
</dbReference>
<reference evidence="2" key="1">
    <citation type="submission" date="2021-02" db="EMBL/GenBank/DDBJ databases">
        <authorList>
            <person name="Nowell W R."/>
        </authorList>
    </citation>
    <scope>NUCLEOTIDE SEQUENCE</scope>
</reference>
<dbReference type="Pfam" id="PF07714">
    <property type="entry name" value="PK_Tyr_Ser-Thr"/>
    <property type="match status" value="2"/>
</dbReference>
<dbReference type="InterPro" id="IPR050122">
    <property type="entry name" value="RTK"/>
</dbReference>
<dbReference type="PRINTS" id="PR00109">
    <property type="entry name" value="TYRKINASE"/>
</dbReference>
<gene>
    <name evidence="2" type="ORF">QYT958_LOCUS28588</name>
</gene>
<evidence type="ECO:0000313" key="3">
    <source>
        <dbReference type="Proteomes" id="UP000663848"/>
    </source>
</evidence>
<comment type="caution">
    <text evidence="2">The sequence shown here is derived from an EMBL/GenBank/DDBJ whole genome shotgun (WGS) entry which is preliminary data.</text>
</comment>
<dbReference type="PANTHER" id="PTHR24416">
    <property type="entry name" value="TYROSINE-PROTEIN KINASE RECEPTOR"/>
    <property type="match status" value="1"/>
</dbReference>
<dbReference type="InterPro" id="IPR000719">
    <property type="entry name" value="Prot_kinase_dom"/>
</dbReference>
<dbReference type="EMBL" id="CAJOBR010007855">
    <property type="protein sequence ID" value="CAF4870173.1"/>
    <property type="molecule type" value="Genomic_DNA"/>
</dbReference>
<proteinExistence type="predicted"/>